<dbReference type="SUPFAM" id="SSF52025">
    <property type="entry name" value="PA domain"/>
    <property type="match status" value="1"/>
</dbReference>
<dbReference type="SUPFAM" id="SSF47672">
    <property type="entry name" value="Transferrin receptor-like dimerisation domain"/>
    <property type="match status" value="1"/>
</dbReference>
<evidence type="ECO:0000259" key="4">
    <source>
        <dbReference type="Pfam" id="PF04389"/>
    </source>
</evidence>
<dbReference type="InterPro" id="IPR007484">
    <property type="entry name" value="Peptidase_M28"/>
</dbReference>
<evidence type="ECO:0000256" key="1">
    <source>
        <dbReference type="ARBA" id="ARBA00005634"/>
    </source>
</evidence>
<dbReference type="SUPFAM" id="SSF53187">
    <property type="entry name" value="Zn-dependent exopeptidases"/>
    <property type="match status" value="1"/>
</dbReference>
<dbReference type="Gene3D" id="3.40.630.10">
    <property type="entry name" value="Zn peptidases"/>
    <property type="match status" value="1"/>
</dbReference>
<dbReference type="STRING" id="576137.A0A1L7WHT4"/>
<reference evidence="5 6" key="1">
    <citation type="submission" date="2016-03" db="EMBL/GenBank/DDBJ databases">
        <authorList>
            <person name="Ploux O."/>
        </authorList>
    </citation>
    <scope>NUCLEOTIDE SEQUENCE [LARGE SCALE GENOMIC DNA]</scope>
    <source>
        <strain evidence="5 6">UAMH 11012</strain>
    </source>
</reference>
<dbReference type="Pfam" id="PF02225">
    <property type="entry name" value="PA"/>
    <property type="match status" value="1"/>
</dbReference>
<dbReference type="InterPro" id="IPR007365">
    <property type="entry name" value="TFR-like_dimer_dom"/>
</dbReference>
<dbReference type="OrthoDB" id="5841748at2759"/>
<dbReference type="AlphaFoldDB" id="A0A1L7WHT4"/>
<evidence type="ECO:0000259" key="2">
    <source>
        <dbReference type="Pfam" id="PF02225"/>
    </source>
</evidence>
<dbReference type="GO" id="GO:0004180">
    <property type="term" value="F:carboxypeptidase activity"/>
    <property type="evidence" value="ECO:0007669"/>
    <property type="project" value="UniProtKB-KW"/>
</dbReference>
<dbReference type="CDD" id="cd08022">
    <property type="entry name" value="M28_PSMA_like"/>
    <property type="match status" value="1"/>
</dbReference>
<dbReference type="InterPro" id="IPR003137">
    <property type="entry name" value="PA_domain"/>
</dbReference>
<dbReference type="PANTHER" id="PTHR10404">
    <property type="entry name" value="N-ACETYLATED-ALPHA-LINKED ACIDIC DIPEPTIDASE"/>
    <property type="match status" value="1"/>
</dbReference>
<sequence length="624" mass="67783">MPPSTSAPRPQNIINQYHTHHQNAFKAGLEEPAIPEDPTSLPSNGFRPFHGFSANGKVTAELVYANFGTIQDFDLLAAKGISVKDKIVICKYSKIFRGLKVRAAEKYGAAGVIIYSDPQEDGEWTEKNGHLPYPHGPARHPNAIQRGSVDYFSIAVGDPTTPGYPSLPGKDTKRKNPIGAIPYTPSLPISYADALPFLKALDGHGLTPEEIGGSGSDWKGELEGVGYFTGPSKVKVTLANEGKYEYTPIYDVIGTIKGTSDEVIVMGNHHDSWSCGAVDPVSGSAAMNELVRGLGRLVEMGWKNERTLILASWDDEEYGLLGSTEWVEENAEMLSNHCVAYLNVDGATNGGDIFGGTGSPLLGSVLRSVATLIPSPAGNSGTAYDDWLANYQQSHPGAEFPHLELMGTGSDYTAFFDHLGIPSLDFRFSGKSSSVFHYHSNYDSYYWMDKFGDAGFKKHHALTQAWGVLAVRLANVKILPFEATEYAVTLEKYASELKVRGKIKLDTRPLEESVARFKSAAKKLDSKISGLSGTSQTSVSPPTWAVTKLNRKLRGIEPGFLAKKGGLPGREWFKHIVFAPGLWLGYGGVVFPGILEALDDGDEEEAHKWVVRIADTIDEVAKSL</sequence>
<dbReference type="Gene3D" id="3.50.30.30">
    <property type="match status" value="1"/>
</dbReference>
<keyword evidence="6" id="KW-1185">Reference proteome</keyword>
<accession>A0A1L7WHT4</accession>
<evidence type="ECO:0000313" key="6">
    <source>
        <dbReference type="Proteomes" id="UP000184330"/>
    </source>
</evidence>
<dbReference type="PANTHER" id="PTHR10404:SF46">
    <property type="entry name" value="VACUOLAR PROTEIN SORTING-ASSOCIATED PROTEIN 70"/>
    <property type="match status" value="1"/>
</dbReference>
<organism evidence="5 6">
    <name type="scientific">Phialocephala subalpina</name>
    <dbReference type="NCBI Taxonomy" id="576137"/>
    <lineage>
        <taxon>Eukaryota</taxon>
        <taxon>Fungi</taxon>
        <taxon>Dikarya</taxon>
        <taxon>Ascomycota</taxon>
        <taxon>Pezizomycotina</taxon>
        <taxon>Leotiomycetes</taxon>
        <taxon>Helotiales</taxon>
        <taxon>Mollisiaceae</taxon>
        <taxon>Phialocephala</taxon>
        <taxon>Phialocephala fortinii species complex</taxon>
    </lineage>
</organism>
<gene>
    <name evidence="5" type="ORF">PAC_02207</name>
</gene>
<dbReference type="FunFam" id="3.40.630.10:FF:000101">
    <property type="entry name" value="N-acetylated alpha-linked acidic dipeptidase like 1"/>
    <property type="match status" value="1"/>
</dbReference>
<feature type="domain" description="PA" evidence="2">
    <location>
        <begin position="58"/>
        <end position="126"/>
    </location>
</feature>
<evidence type="ECO:0000259" key="3">
    <source>
        <dbReference type="Pfam" id="PF04253"/>
    </source>
</evidence>
<comment type="similarity">
    <text evidence="1">Belongs to the peptidase M28 family. M28B subfamily.</text>
</comment>
<dbReference type="Proteomes" id="UP000184330">
    <property type="component" value="Unassembled WGS sequence"/>
</dbReference>
<feature type="domain" description="Transferrin receptor-like dimerisation" evidence="3">
    <location>
        <begin position="505"/>
        <end position="624"/>
    </location>
</feature>
<keyword evidence="5" id="KW-0121">Carboxypeptidase</keyword>
<feature type="domain" description="Peptidase M28" evidence="4">
    <location>
        <begin position="252"/>
        <end position="445"/>
    </location>
</feature>
<keyword evidence="5" id="KW-0378">Hydrolase</keyword>
<protein>
    <submittedName>
        <fullName evidence="5">Related to glutamate carboxypeptidase</fullName>
    </submittedName>
</protein>
<dbReference type="EMBL" id="FJOG01000002">
    <property type="protein sequence ID" value="CZR52330.1"/>
    <property type="molecule type" value="Genomic_DNA"/>
</dbReference>
<proteinExistence type="inferred from homology"/>
<dbReference type="InterPro" id="IPR039373">
    <property type="entry name" value="Peptidase_M28B"/>
</dbReference>
<dbReference type="CDD" id="cd02121">
    <property type="entry name" value="PA_GCPII_like"/>
    <property type="match status" value="1"/>
</dbReference>
<name>A0A1L7WHT4_9HELO</name>
<dbReference type="InterPro" id="IPR036757">
    <property type="entry name" value="TFR-like_dimer_dom_sf"/>
</dbReference>
<keyword evidence="5" id="KW-0645">Protease</keyword>
<dbReference type="FunFam" id="3.50.30.30:FF:000008">
    <property type="entry name" value="Glutamate carboxypeptidase 2"/>
    <property type="match status" value="1"/>
</dbReference>
<dbReference type="InterPro" id="IPR046450">
    <property type="entry name" value="PA_dom_sf"/>
</dbReference>
<dbReference type="Gene3D" id="1.20.930.40">
    <property type="entry name" value="Transferrin receptor-like, dimerisation domain"/>
    <property type="match status" value="1"/>
</dbReference>
<evidence type="ECO:0000313" key="5">
    <source>
        <dbReference type="EMBL" id="CZR52330.1"/>
    </source>
</evidence>
<dbReference type="Pfam" id="PF04389">
    <property type="entry name" value="Peptidase_M28"/>
    <property type="match status" value="1"/>
</dbReference>
<dbReference type="Pfam" id="PF04253">
    <property type="entry name" value="TFR_dimer"/>
    <property type="match status" value="1"/>
</dbReference>